<dbReference type="AlphaFoldDB" id="A0A0E9UMJ2"/>
<dbReference type="EMBL" id="GBXM01042132">
    <property type="protein sequence ID" value="JAH66445.1"/>
    <property type="molecule type" value="Transcribed_RNA"/>
</dbReference>
<name>A0A0E9UMJ2_ANGAN</name>
<reference evidence="1" key="2">
    <citation type="journal article" date="2015" name="Fish Shellfish Immunol.">
        <title>Early steps in the European eel (Anguilla anguilla)-Vibrio vulnificus interaction in the gills: Role of the RtxA13 toxin.</title>
        <authorList>
            <person name="Callol A."/>
            <person name="Pajuelo D."/>
            <person name="Ebbesson L."/>
            <person name="Teles M."/>
            <person name="MacKenzie S."/>
            <person name="Amaro C."/>
        </authorList>
    </citation>
    <scope>NUCLEOTIDE SEQUENCE</scope>
</reference>
<sequence>MRKECGCFMNGFLSFQDIPLRSVPCSKITER</sequence>
<reference evidence="1" key="1">
    <citation type="submission" date="2014-11" db="EMBL/GenBank/DDBJ databases">
        <authorList>
            <person name="Amaro Gonzalez C."/>
        </authorList>
    </citation>
    <scope>NUCLEOTIDE SEQUENCE</scope>
</reference>
<protein>
    <submittedName>
        <fullName evidence="1">Uncharacterized protein</fullName>
    </submittedName>
</protein>
<evidence type="ECO:0000313" key="1">
    <source>
        <dbReference type="EMBL" id="JAH66445.1"/>
    </source>
</evidence>
<accession>A0A0E9UMJ2</accession>
<proteinExistence type="predicted"/>
<organism evidence="1">
    <name type="scientific">Anguilla anguilla</name>
    <name type="common">European freshwater eel</name>
    <name type="synonym">Muraena anguilla</name>
    <dbReference type="NCBI Taxonomy" id="7936"/>
    <lineage>
        <taxon>Eukaryota</taxon>
        <taxon>Metazoa</taxon>
        <taxon>Chordata</taxon>
        <taxon>Craniata</taxon>
        <taxon>Vertebrata</taxon>
        <taxon>Euteleostomi</taxon>
        <taxon>Actinopterygii</taxon>
        <taxon>Neopterygii</taxon>
        <taxon>Teleostei</taxon>
        <taxon>Anguilliformes</taxon>
        <taxon>Anguillidae</taxon>
        <taxon>Anguilla</taxon>
    </lineage>
</organism>